<sequence>MVTDNHGVLECPKRDGTKIEGNNIGDLPLNETVRGLLQLFENPNSNIPLCDRCGTNEAEHWCDSDCKHCFCTKCWDSIHEVGQYQHHRKLSVKDKPLEVPKCGEHNDEDQTLKYWCELCSKEMCGNCQQFKHKDHKFVLVTEYVKSLGEKTENGLQGVQSCVNYRSDRVDKMLTEIEEESQDNQSKVTTAIASIRQVIDEQERILLESVQKTEKDEREKVEDYKRLLQGEQQNLIEQILKFVVVCHDKNPKKILDAKKPFEDYIKATDTKLLELKPLTRTKKHLPDLDALKNMETEIRKIKLEALKYDNEKLRQLITNTTDKSTLNLSSSELKDRDMEIVAKELEINRSLTKLRLFTNQISDIGAQHLADALRTNTTLTDLELYDNQIGTDGLEHFADALRTNKTLNILIMHGNKVKDQEAGFIADKLKTNEKIEPQIRKINEIPYTNPQLTQLITNNINSEYVDFSGKNLNDQDMKIVANELLQVNKALTRLDLYTNQIGDSGAQYLGEALKTNKSLTLLQLQTNQIGDSGAQYLADALKVNESLQDLRLQTNKIGDSGAQYLADGLKVNKALTYLHLYQNQIGDSGAKHLADALTLNKSLTYLDLGNNKIGDNGAQHIAEGLKVNKKLQTLNLYQNQIGDTGAGYLADALKTNQVLTTLGLGANKITGIGAQQLAEALKTNKALTVLGLYENKITDSGAQQLAEALKTNKVS</sequence>
<evidence type="ECO:0000313" key="6">
    <source>
        <dbReference type="Proteomes" id="UP000663824"/>
    </source>
</evidence>
<feature type="coiled-coil region" evidence="3">
    <location>
        <begin position="290"/>
        <end position="322"/>
    </location>
</feature>
<dbReference type="InterPro" id="IPR038446">
    <property type="entry name" value="CEBP_ZZ_sf"/>
</dbReference>
<dbReference type="InterPro" id="IPR000315">
    <property type="entry name" value="Znf_B-box"/>
</dbReference>
<dbReference type="PROSITE" id="PS50119">
    <property type="entry name" value="ZF_BBOX"/>
    <property type="match status" value="1"/>
</dbReference>
<evidence type="ECO:0000259" key="4">
    <source>
        <dbReference type="PROSITE" id="PS50119"/>
    </source>
</evidence>
<comment type="caution">
    <text evidence="5">The sequence shown here is derived from an EMBL/GenBank/DDBJ whole genome shotgun (WGS) entry which is preliminary data.</text>
</comment>
<dbReference type="Gene3D" id="3.30.160.60">
    <property type="entry name" value="Classic Zinc Finger"/>
    <property type="match status" value="1"/>
</dbReference>
<dbReference type="Pfam" id="PF00643">
    <property type="entry name" value="zf-B_box"/>
    <property type="match status" value="1"/>
</dbReference>
<proteinExistence type="predicted"/>
<dbReference type="InterPro" id="IPR001611">
    <property type="entry name" value="Leu-rich_rpt"/>
</dbReference>
<evidence type="ECO:0000256" key="3">
    <source>
        <dbReference type="SAM" id="Coils"/>
    </source>
</evidence>
<evidence type="ECO:0000256" key="2">
    <source>
        <dbReference type="PROSITE-ProRule" id="PRU00024"/>
    </source>
</evidence>
<dbReference type="Gene3D" id="4.10.640.40">
    <property type="entry name" value="Cytoplasmic polyadenylation element-binding protein, ZZ domain"/>
    <property type="match status" value="1"/>
</dbReference>
<organism evidence="5 6">
    <name type="scientific">Rotaria magnacalcarata</name>
    <dbReference type="NCBI Taxonomy" id="392030"/>
    <lineage>
        <taxon>Eukaryota</taxon>
        <taxon>Metazoa</taxon>
        <taxon>Spiralia</taxon>
        <taxon>Gnathifera</taxon>
        <taxon>Rotifera</taxon>
        <taxon>Eurotatoria</taxon>
        <taxon>Bdelloidea</taxon>
        <taxon>Philodinida</taxon>
        <taxon>Philodinidae</taxon>
        <taxon>Rotaria</taxon>
    </lineage>
</organism>
<dbReference type="InterPro" id="IPR032675">
    <property type="entry name" value="LRR_dom_sf"/>
</dbReference>
<dbReference type="GO" id="GO:0008270">
    <property type="term" value="F:zinc ion binding"/>
    <property type="evidence" value="ECO:0007669"/>
    <property type="project" value="UniProtKB-KW"/>
</dbReference>
<feature type="domain" description="B box-type" evidence="4">
    <location>
        <begin position="97"/>
        <end position="140"/>
    </location>
</feature>
<dbReference type="Pfam" id="PF13516">
    <property type="entry name" value="LRR_6"/>
    <property type="match status" value="8"/>
</dbReference>
<reference evidence="5" key="1">
    <citation type="submission" date="2021-02" db="EMBL/GenBank/DDBJ databases">
        <authorList>
            <person name="Nowell W R."/>
        </authorList>
    </citation>
    <scope>NUCLEOTIDE SEQUENCE</scope>
</reference>
<dbReference type="SUPFAM" id="SSF57845">
    <property type="entry name" value="B-box zinc-binding domain"/>
    <property type="match status" value="1"/>
</dbReference>
<dbReference type="PANTHER" id="PTHR24111:SF0">
    <property type="entry name" value="LEUCINE-RICH REPEAT-CONTAINING PROTEIN"/>
    <property type="match status" value="1"/>
</dbReference>
<dbReference type="CDD" id="cd00116">
    <property type="entry name" value="LRR_RI"/>
    <property type="match status" value="1"/>
</dbReference>
<dbReference type="SMART" id="SM00368">
    <property type="entry name" value="LRR_RI"/>
    <property type="match status" value="10"/>
</dbReference>
<dbReference type="CDD" id="cd19757">
    <property type="entry name" value="Bbox1"/>
    <property type="match status" value="1"/>
</dbReference>
<keyword evidence="1" id="KW-0677">Repeat</keyword>
<dbReference type="SUPFAM" id="SSF52047">
    <property type="entry name" value="RNI-like"/>
    <property type="match status" value="2"/>
</dbReference>
<dbReference type="SMART" id="SM00365">
    <property type="entry name" value="LRR_SD22"/>
    <property type="match status" value="5"/>
</dbReference>
<keyword evidence="2" id="KW-0863">Zinc-finger</keyword>
<gene>
    <name evidence="5" type="ORF">MBJ925_LOCUS27595</name>
</gene>
<name>A0A816WCD8_9BILA</name>
<keyword evidence="3" id="KW-0175">Coiled coil</keyword>
<feature type="coiled-coil region" evidence="3">
    <location>
        <begin position="206"/>
        <end position="233"/>
    </location>
</feature>
<dbReference type="InterPro" id="IPR052201">
    <property type="entry name" value="LRR-containing_regulator"/>
</dbReference>
<keyword evidence="2" id="KW-0862">Zinc</keyword>
<accession>A0A816WCD8</accession>
<dbReference type="Gene3D" id="3.80.10.10">
    <property type="entry name" value="Ribonuclease Inhibitor"/>
    <property type="match status" value="4"/>
</dbReference>
<protein>
    <recommendedName>
        <fullName evidence="4">B box-type domain-containing protein</fullName>
    </recommendedName>
</protein>
<keyword evidence="2" id="KW-0479">Metal-binding</keyword>
<evidence type="ECO:0000313" key="5">
    <source>
        <dbReference type="EMBL" id="CAF2131029.1"/>
    </source>
</evidence>
<evidence type="ECO:0000256" key="1">
    <source>
        <dbReference type="ARBA" id="ARBA00022737"/>
    </source>
</evidence>
<dbReference type="Proteomes" id="UP000663824">
    <property type="component" value="Unassembled WGS sequence"/>
</dbReference>
<dbReference type="SMART" id="SM00336">
    <property type="entry name" value="BBOX"/>
    <property type="match status" value="1"/>
</dbReference>
<dbReference type="EMBL" id="CAJNRE010014767">
    <property type="protein sequence ID" value="CAF2131029.1"/>
    <property type="molecule type" value="Genomic_DNA"/>
</dbReference>
<dbReference type="PANTHER" id="PTHR24111">
    <property type="entry name" value="LEUCINE-RICH REPEAT-CONTAINING PROTEIN 34"/>
    <property type="match status" value="1"/>
</dbReference>
<dbReference type="AlphaFoldDB" id="A0A816WCD8"/>